<dbReference type="Proteomes" id="UP000054266">
    <property type="component" value="Unassembled WGS sequence"/>
</dbReference>
<dbReference type="HOGENOM" id="CLU_030805_2_0_1"/>
<dbReference type="SUPFAM" id="SSF142433">
    <property type="entry name" value="CinA-like"/>
    <property type="match status" value="1"/>
</dbReference>
<evidence type="ECO:0000313" key="3">
    <source>
        <dbReference type="EMBL" id="KIW71730.1"/>
    </source>
</evidence>
<feature type="domain" description="CinA C-terminal" evidence="2">
    <location>
        <begin position="59"/>
        <end position="213"/>
    </location>
</feature>
<dbReference type="Gene3D" id="3.90.950.20">
    <property type="entry name" value="CinA-like"/>
    <property type="match status" value="1"/>
</dbReference>
<feature type="region of interest" description="Disordered" evidence="1">
    <location>
        <begin position="24"/>
        <end position="48"/>
    </location>
</feature>
<dbReference type="Pfam" id="PF02464">
    <property type="entry name" value="CinA"/>
    <property type="match status" value="1"/>
</dbReference>
<proteinExistence type="predicted"/>
<reference evidence="3 4" key="1">
    <citation type="submission" date="2015-01" db="EMBL/GenBank/DDBJ databases">
        <title>The Genome Sequence of Capronia semiimmersa CBS27337.</title>
        <authorList>
            <consortium name="The Broad Institute Genomics Platform"/>
            <person name="Cuomo C."/>
            <person name="de Hoog S."/>
            <person name="Gorbushina A."/>
            <person name="Stielow B."/>
            <person name="Teixiera M."/>
            <person name="Abouelleil A."/>
            <person name="Chapman S.B."/>
            <person name="Priest M."/>
            <person name="Young S.K."/>
            <person name="Wortman J."/>
            <person name="Nusbaum C."/>
            <person name="Birren B."/>
        </authorList>
    </citation>
    <scope>NUCLEOTIDE SEQUENCE [LARGE SCALE GENOMIC DNA]</scope>
    <source>
        <strain evidence="3 4">CBS 27337</strain>
    </source>
</reference>
<dbReference type="AlphaFoldDB" id="A0A0D2FZ11"/>
<gene>
    <name evidence="3" type="ORF">PV04_03865</name>
</gene>
<dbReference type="EMBL" id="KN846957">
    <property type="protein sequence ID" value="KIW71730.1"/>
    <property type="molecule type" value="Genomic_DNA"/>
</dbReference>
<keyword evidence="4" id="KW-1185">Reference proteome</keyword>
<dbReference type="InterPro" id="IPR036653">
    <property type="entry name" value="CinA-like_C"/>
</dbReference>
<protein>
    <recommendedName>
        <fullName evidence="2">CinA C-terminal domain-containing protein</fullName>
    </recommendedName>
</protein>
<sequence length="224" mass="23494">MLLLLTRSLCGLATSSIRIRHHHLPAIPPKPTHTSRGPGRISMSSSATAASFPPPQLKAAAEEVASLLKARGETVCVAETAAGGLISSALLATPGASKIYRGGLTLYTLESRIAFAGWQQRDIDEYDGPTPTLVEGLARNVRDKLKATYCIGESGTAGPTASGDKPNRQPSYVALAVASQDDSASKDLNTGLGNDRQANMVAFAVEALHLARDFIEGKSNEGKL</sequence>
<dbReference type="InterPro" id="IPR008136">
    <property type="entry name" value="CinA_C"/>
</dbReference>
<evidence type="ECO:0000259" key="2">
    <source>
        <dbReference type="Pfam" id="PF02464"/>
    </source>
</evidence>
<name>A0A0D2FZ11_9EURO</name>
<accession>A0A0D2FZ11</accession>
<evidence type="ECO:0000256" key="1">
    <source>
        <dbReference type="SAM" id="MobiDB-lite"/>
    </source>
</evidence>
<dbReference type="STRING" id="5601.A0A0D2FZ11"/>
<evidence type="ECO:0000313" key="4">
    <source>
        <dbReference type="Proteomes" id="UP000054266"/>
    </source>
</evidence>
<organism evidence="3 4">
    <name type="scientific">Phialophora macrospora</name>
    <dbReference type="NCBI Taxonomy" id="1851006"/>
    <lineage>
        <taxon>Eukaryota</taxon>
        <taxon>Fungi</taxon>
        <taxon>Dikarya</taxon>
        <taxon>Ascomycota</taxon>
        <taxon>Pezizomycotina</taxon>
        <taxon>Eurotiomycetes</taxon>
        <taxon>Chaetothyriomycetidae</taxon>
        <taxon>Chaetothyriales</taxon>
        <taxon>Herpotrichiellaceae</taxon>
        <taxon>Phialophora</taxon>
    </lineage>
</organism>